<dbReference type="CDD" id="cd12394">
    <property type="entry name" value="RRM1_RBM34"/>
    <property type="match status" value="1"/>
</dbReference>
<dbReference type="PROSITE" id="PS50102">
    <property type="entry name" value="RRM"/>
    <property type="match status" value="2"/>
</dbReference>
<dbReference type="Pfam" id="PF00076">
    <property type="entry name" value="RRM_1"/>
    <property type="match status" value="1"/>
</dbReference>
<dbReference type="EMBL" id="KB296865">
    <property type="protein sequence ID" value="ELU11225.1"/>
    <property type="molecule type" value="Genomic_DNA"/>
</dbReference>
<feature type="compositionally biased region" description="Basic and acidic residues" evidence="6">
    <location>
        <begin position="501"/>
        <end position="519"/>
    </location>
</feature>
<feature type="domain" description="RRM" evidence="7">
    <location>
        <begin position="410"/>
        <end position="487"/>
    </location>
</feature>
<protein>
    <recommendedName>
        <fullName evidence="7">RRM domain-containing protein</fullName>
    </recommendedName>
</protein>
<dbReference type="InterPro" id="IPR034221">
    <property type="entry name" value="RBM34_RRM2"/>
</dbReference>
<dbReference type="HOGENOM" id="CLU_482549_0_0_1"/>
<reference evidence="10" key="1">
    <citation type="submission" date="2012-12" db="EMBL/GenBank/DDBJ databases">
        <authorList>
            <person name="Hellsten U."/>
            <person name="Grimwood J."/>
            <person name="Chapman J.A."/>
            <person name="Shapiro H."/>
            <person name="Aerts A."/>
            <person name="Otillar R.P."/>
            <person name="Terry A.Y."/>
            <person name="Boore J.L."/>
            <person name="Simakov O."/>
            <person name="Marletaz F."/>
            <person name="Cho S.-J."/>
            <person name="Edsinger-Gonzales E."/>
            <person name="Havlak P."/>
            <person name="Kuo D.-H."/>
            <person name="Larsson T."/>
            <person name="Lv J."/>
            <person name="Arendt D."/>
            <person name="Savage R."/>
            <person name="Osoegawa K."/>
            <person name="de Jong P."/>
            <person name="Lindberg D.R."/>
            <person name="Seaver E.C."/>
            <person name="Weisblat D.A."/>
            <person name="Putnam N.H."/>
            <person name="Grigoriev I.V."/>
            <person name="Rokhsar D.S."/>
        </authorList>
    </citation>
    <scope>NUCLEOTIDE SEQUENCE</scope>
    <source>
        <strain evidence="10">I ESC-2004</strain>
    </source>
</reference>
<proteinExistence type="inferred from homology"/>
<feature type="region of interest" description="Disordered" evidence="6">
    <location>
        <begin position="243"/>
        <end position="302"/>
    </location>
</feature>
<dbReference type="OrthoDB" id="442677at2759"/>
<evidence type="ECO:0000256" key="5">
    <source>
        <dbReference type="PROSITE-ProRule" id="PRU00176"/>
    </source>
</evidence>
<dbReference type="GO" id="GO:0005730">
    <property type="term" value="C:nucleolus"/>
    <property type="evidence" value="ECO:0007669"/>
    <property type="project" value="UniProtKB-SubCell"/>
</dbReference>
<dbReference type="GO" id="GO:0000463">
    <property type="term" value="P:maturation of LSU-rRNA from tricistronic rRNA transcript (SSU-rRNA, 5.8S rRNA, LSU-rRNA)"/>
    <property type="evidence" value="ECO:0007669"/>
    <property type="project" value="TreeGrafter"/>
</dbReference>
<evidence type="ECO:0000313" key="8">
    <source>
        <dbReference type="EMBL" id="ELU11225.1"/>
    </source>
</evidence>
<feature type="compositionally biased region" description="Basic and acidic residues" evidence="6">
    <location>
        <begin position="70"/>
        <end position="80"/>
    </location>
</feature>
<evidence type="ECO:0000256" key="6">
    <source>
        <dbReference type="SAM" id="MobiDB-lite"/>
    </source>
</evidence>
<dbReference type="Proteomes" id="UP000014760">
    <property type="component" value="Unassembled WGS sequence"/>
</dbReference>
<dbReference type="Gene3D" id="3.30.70.330">
    <property type="match status" value="2"/>
</dbReference>
<accession>R7V659</accession>
<dbReference type="GO" id="GO:0019843">
    <property type="term" value="F:rRNA binding"/>
    <property type="evidence" value="ECO:0007669"/>
    <property type="project" value="TreeGrafter"/>
</dbReference>
<dbReference type="AlphaFoldDB" id="R7V659"/>
<dbReference type="STRING" id="283909.R7V659"/>
<comment type="subcellular location">
    <subcellularLocation>
        <location evidence="1">Nucleus</location>
        <location evidence="1">Nucleolus</location>
    </subcellularLocation>
</comment>
<feature type="compositionally biased region" description="Acidic residues" evidence="6">
    <location>
        <begin position="260"/>
        <end position="285"/>
    </location>
</feature>
<dbReference type="EMBL" id="AMQN01005800">
    <property type="status" value="NOT_ANNOTATED_CDS"/>
    <property type="molecule type" value="Genomic_DNA"/>
</dbReference>
<dbReference type="SUPFAM" id="SSF54928">
    <property type="entry name" value="RNA-binding domain, RBD"/>
    <property type="match status" value="2"/>
</dbReference>
<name>R7V659_CAPTE</name>
<evidence type="ECO:0000313" key="10">
    <source>
        <dbReference type="Proteomes" id="UP000014760"/>
    </source>
</evidence>
<keyword evidence="3 5" id="KW-0694">RNA-binding</keyword>
<evidence type="ECO:0000313" key="9">
    <source>
        <dbReference type="EnsemblMetazoa" id="CapteP227550"/>
    </source>
</evidence>
<dbReference type="EnsemblMetazoa" id="CapteT227550">
    <property type="protein sequence ID" value="CapteP227550"/>
    <property type="gene ID" value="CapteG227550"/>
</dbReference>
<dbReference type="PANTHER" id="PTHR23236">
    <property type="entry name" value="EUKARYOTIC TRANSLATION INITIATION FACTOR 4B/4H"/>
    <property type="match status" value="1"/>
</dbReference>
<feature type="region of interest" description="Disordered" evidence="6">
    <location>
        <begin position="484"/>
        <end position="565"/>
    </location>
</feature>
<dbReference type="SMART" id="SM00360">
    <property type="entry name" value="RRM"/>
    <property type="match status" value="2"/>
</dbReference>
<reference evidence="9" key="3">
    <citation type="submission" date="2015-06" db="UniProtKB">
        <authorList>
            <consortium name="EnsemblMetazoa"/>
        </authorList>
    </citation>
    <scope>IDENTIFICATION</scope>
</reference>
<dbReference type="OMA" id="CAVPKKG"/>
<dbReference type="PANTHER" id="PTHR23236:SF25">
    <property type="entry name" value="RNA-BINDING PROTEIN 34"/>
    <property type="match status" value="1"/>
</dbReference>
<dbReference type="CDD" id="cd12395">
    <property type="entry name" value="RRM2_RBM34"/>
    <property type="match status" value="1"/>
</dbReference>
<reference evidence="8 10" key="2">
    <citation type="journal article" date="2013" name="Nature">
        <title>Insights into bilaterian evolution from three spiralian genomes.</title>
        <authorList>
            <person name="Simakov O."/>
            <person name="Marletaz F."/>
            <person name="Cho S.J."/>
            <person name="Edsinger-Gonzales E."/>
            <person name="Havlak P."/>
            <person name="Hellsten U."/>
            <person name="Kuo D.H."/>
            <person name="Larsson T."/>
            <person name="Lv J."/>
            <person name="Arendt D."/>
            <person name="Savage R."/>
            <person name="Osoegawa K."/>
            <person name="de Jong P."/>
            <person name="Grimwood J."/>
            <person name="Chapman J.A."/>
            <person name="Shapiro H."/>
            <person name="Aerts A."/>
            <person name="Otillar R.P."/>
            <person name="Terry A.Y."/>
            <person name="Boore J.L."/>
            <person name="Grigoriev I.V."/>
            <person name="Lindberg D.R."/>
            <person name="Seaver E.C."/>
            <person name="Weisblat D.A."/>
            <person name="Putnam N.H."/>
            <person name="Rokhsar D.S."/>
        </authorList>
    </citation>
    <scope>NUCLEOTIDE SEQUENCE</scope>
    <source>
        <strain evidence="8 10">I ESC-2004</strain>
    </source>
</reference>
<feature type="region of interest" description="Disordered" evidence="6">
    <location>
        <begin position="58"/>
        <end position="102"/>
    </location>
</feature>
<dbReference type="InterPro" id="IPR012677">
    <property type="entry name" value="Nucleotide-bd_a/b_plait_sf"/>
</dbReference>
<evidence type="ECO:0000256" key="2">
    <source>
        <dbReference type="ARBA" id="ARBA00007077"/>
    </source>
</evidence>
<evidence type="ECO:0000256" key="3">
    <source>
        <dbReference type="ARBA" id="ARBA00022884"/>
    </source>
</evidence>
<keyword evidence="4" id="KW-0539">Nucleus</keyword>
<evidence type="ECO:0000259" key="7">
    <source>
        <dbReference type="PROSITE" id="PS50102"/>
    </source>
</evidence>
<dbReference type="InterPro" id="IPR035979">
    <property type="entry name" value="RBD_domain_sf"/>
</dbReference>
<comment type="similarity">
    <text evidence="2">Belongs to the RRM RBM34 family.</text>
</comment>
<dbReference type="InterPro" id="IPR000504">
    <property type="entry name" value="RRM_dom"/>
</dbReference>
<feature type="domain" description="RRM" evidence="7">
    <location>
        <begin position="306"/>
        <end position="400"/>
    </location>
</feature>
<evidence type="ECO:0000256" key="4">
    <source>
        <dbReference type="ARBA" id="ARBA00023242"/>
    </source>
</evidence>
<evidence type="ECO:0000256" key="1">
    <source>
        <dbReference type="ARBA" id="ARBA00004604"/>
    </source>
</evidence>
<gene>
    <name evidence="8" type="ORF">CAPTEDRAFT_227550</name>
</gene>
<organism evidence="8">
    <name type="scientific">Capitella teleta</name>
    <name type="common">Polychaete worm</name>
    <dbReference type="NCBI Taxonomy" id="283909"/>
    <lineage>
        <taxon>Eukaryota</taxon>
        <taxon>Metazoa</taxon>
        <taxon>Spiralia</taxon>
        <taxon>Lophotrochozoa</taxon>
        <taxon>Annelida</taxon>
        <taxon>Polychaeta</taxon>
        <taxon>Sedentaria</taxon>
        <taxon>Scolecida</taxon>
        <taxon>Capitellidae</taxon>
        <taxon>Capitella</taxon>
    </lineage>
</organism>
<keyword evidence="10" id="KW-1185">Reference proteome</keyword>
<sequence>MNAPAGHPGELIDTFNYGNWRIDACSTLHNAAVSVIGLTQHLQLPSRRLCVSLQTGSGRLAEEADPPDPLEDRKSHDRPLEAPGRPAKEANLPDTPWGSSEVPIAKRADLPGTVKEPLEWDGGGQSVSSVVTSRRTDATRISLNNQAPTIQAIAMDYHYAIYGYGPESSEWECSYIMYGDLAQINWARSAYPGLAIMMAAVASYTPGAVAQTLKTETSKKSKKTAALFSTDFSVKSLKRKKKEQTIGEVTKKKKRKTVEPSEDNSDDSPETENPAEDEIVSESEDEVIKVSTRPKKRKRDPEADKRTVFIGNISLKAEKKDILKLFKGCGSIASIRFRSVTPSNPKLPKRAALITKDFHESMASFNAYIVFKEQESATKALKLNGEKFLNFHLRVDSLHPGVKKCHDDKRSVFLGNLPLEVQEDEVRLHFQECGEVENVRLVRDRGTGIGKGFGFVLFKDVCAVDLALKMHEEVFRGRKLRVMPSGDKQSDKKGAKGNFKLKYEKGVEKRNQEREEQKEKKKNKTGGQKVSYRERKQKNKKKSKLKQKTMQKKKMAAILSGGKKD</sequence>
<feature type="compositionally biased region" description="Basic residues" evidence="6">
    <location>
        <begin position="535"/>
        <end position="555"/>
    </location>
</feature>